<sequence length="71" mass="7607">MILSQVDSSSSLILIKTSSRVECAREVLKGSGNYPSLTTAASTQNRGVHWGTNSFLESQGLLVTVVSGWSY</sequence>
<gene>
    <name evidence="1" type="ORF">RRG08_022607</name>
</gene>
<protein>
    <submittedName>
        <fullName evidence="1">Uncharacterized protein</fullName>
    </submittedName>
</protein>
<dbReference type="AlphaFoldDB" id="A0AAE1D8I5"/>
<proteinExistence type="predicted"/>
<dbReference type="Proteomes" id="UP001283361">
    <property type="component" value="Unassembled WGS sequence"/>
</dbReference>
<accession>A0AAE1D8I5</accession>
<reference evidence="1" key="1">
    <citation type="journal article" date="2023" name="G3 (Bethesda)">
        <title>A reference genome for the long-term kleptoplast-retaining sea slug Elysia crispata morphotype clarki.</title>
        <authorList>
            <person name="Eastman K.E."/>
            <person name="Pendleton A.L."/>
            <person name="Shaikh M.A."/>
            <person name="Suttiyut T."/>
            <person name="Ogas R."/>
            <person name="Tomko P."/>
            <person name="Gavelis G."/>
            <person name="Widhalm J.R."/>
            <person name="Wisecaver J.H."/>
        </authorList>
    </citation>
    <scope>NUCLEOTIDE SEQUENCE</scope>
    <source>
        <strain evidence="1">ECLA1</strain>
    </source>
</reference>
<evidence type="ECO:0000313" key="2">
    <source>
        <dbReference type="Proteomes" id="UP001283361"/>
    </source>
</evidence>
<organism evidence="1 2">
    <name type="scientific">Elysia crispata</name>
    <name type="common">lettuce slug</name>
    <dbReference type="NCBI Taxonomy" id="231223"/>
    <lineage>
        <taxon>Eukaryota</taxon>
        <taxon>Metazoa</taxon>
        <taxon>Spiralia</taxon>
        <taxon>Lophotrochozoa</taxon>
        <taxon>Mollusca</taxon>
        <taxon>Gastropoda</taxon>
        <taxon>Heterobranchia</taxon>
        <taxon>Euthyneura</taxon>
        <taxon>Panpulmonata</taxon>
        <taxon>Sacoglossa</taxon>
        <taxon>Placobranchoidea</taxon>
        <taxon>Plakobranchidae</taxon>
        <taxon>Elysia</taxon>
    </lineage>
</organism>
<dbReference type="EMBL" id="JAWDGP010004927">
    <property type="protein sequence ID" value="KAK3761207.1"/>
    <property type="molecule type" value="Genomic_DNA"/>
</dbReference>
<keyword evidence="2" id="KW-1185">Reference proteome</keyword>
<name>A0AAE1D8I5_9GAST</name>
<comment type="caution">
    <text evidence="1">The sequence shown here is derived from an EMBL/GenBank/DDBJ whole genome shotgun (WGS) entry which is preliminary data.</text>
</comment>
<evidence type="ECO:0000313" key="1">
    <source>
        <dbReference type="EMBL" id="KAK3761207.1"/>
    </source>
</evidence>